<dbReference type="GO" id="GO:0008270">
    <property type="term" value="F:zinc ion binding"/>
    <property type="evidence" value="ECO:0007669"/>
    <property type="project" value="UniProtKB-KW"/>
</dbReference>
<accession>A0A2N9GGP6</accession>
<dbReference type="Gene3D" id="4.10.60.10">
    <property type="entry name" value="Zinc finger, CCHC-type"/>
    <property type="match status" value="1"/>
</dbReference>
<dbReference type="PANTHER" id="PTHR34676">
    <property type="entry name" value="DUF4219 DOMAIN-CONTAINING PROTEIN-RELATED"/>
    <property type="match status" value="1"/>
</dbReference>
<dbReference type="InterPro" id="IPR001878">
    <property type="entry name" value="Znf_CCHC"/>
</dbReference>
<keyword evidence="1" id="KW-0862">Zinc</keyword>
<dbReference type="Pfam" id="PF13976">
    <property type="entry name" value="gag_pre-integrs"/>
    <property type="match status" value="1"/>
</dbReference>
<dbReference type="SUPFAM" id="SSF57756">
    <property type="entry name" value="Retrovirus zinc finger-like domains"/>
    <property type="match status" value="1"/>
</dbReference>
<evidence type="ECO:0000256" key="2">
    <source>
        <dbReference type="SAM" id="MobiDB-lite"/>
    </source>
</evidence>
<keyword evidence="1" id="KW-0863">Zinc-finger</keyword>
<feature type="region of interest" description="Disordered" evidence="2">
    <location>
        <begin position="514"/>
        <end position="543"/>
    </location>
</feature>
<dbReference type="InterPro" id="IPR013103">
    <property type="entry name" value="RVT_2"/>
</dbReference>
<feature type="domain" description="CCHC-type" evidence="3">
    <location>
        <begin position="585"/>
        <end position="600"/>
    </location>
</feature>
<reference evidence="4" key="1">
    <citation type="submission" date="2018-02" db="EMBL/GenBank/DDBJ databases">
        <authorList>
            <person name="Cohen D.B."/>
            <person name="Kent A.D."/>
        </authorList>
    </citation>
    <scope>NUCLEOTIDE SEQUENCE</scope>
</reference>
<protein>
    <recommendedName>
        <fullName evidence="3">CCHC-type domain-containing protein</fullName>
    </recommendedName>
</protein>
<dbReference type="InterPro" id="IPR036875">
    <property type="entry name" value="Znf_CCHC_sf"/>
</dbReference>
<feature type="compositionally biased region" description="Basic and acidic residues" evidence="2">
    <location>
        <begin position="716"/>
        <end position="733"/>
    </location>
</feature>
<dbReference type="Pfam" id="PF07727">
    <property type="entry name" value="RVT_2"/>
    <property type="match status" value="1"/>
</dbReference>
<dbReference type="Pfam" id="PF00098">
    <property type="entry name" value="zf-CCHC"/>
    <property type="match status" value="1"/>
</dbReference>
<dbReference type="Pfam" id="PF14223">
    <property type="entry name" value="Retrotran_gag_2"/>
    <property type="match status" value="1"/>
</dbReference>
<feature type="region of interest" description="Disordered" evidence="2">
    <location>
        <begin position="713"/>
        <end position="744"/>
    </location>
</feature>
<organism evidence="4">
    <name type="scientific">Fagus sylvatica</name>
    <name type="common">Beechnut</name>
    <dbReference type="NCBI Taxonomy" id="28930"/>
    <lineage>
        <taxon>Eukaryota</taxon>
        <taxon>Viridiplantae</taxon>
        <taxon>Streptophyta</taxon>
        <taxon>Embryophyta</taxon>
        <taxon>Tracheophyta</taxon>
        <taxon>Spermatophyta</taxon>
        <taxon>Magnoliopsida</taxon>
        <taxon>eudicotyledons</taxon>
        <taxon>Gunneridae</taxon>
        <taxon>Pentapetalae</taxon>
        <taxon>rosids</taxon>
        <taxon>fabids</taxon>
        <taxon>Fagales</taxon>
        <taxon>Fagaceae</taxon>
        <taxon>Fagus</taxon>
    </lineage>
</organism>
<evidence type="ECO:0000259" key="3">
    <source>
        <dbReference type="PROSITE" id="PS50158"/>
    </source>
</evidence>
<evidence type="ECO:0000313" key="4">
    <source>
        <dbReference type="EMBL" id="SPC98461.1"/>
    </source>
</evidence>
<dbReference type="GO" id="GO:0003676">
    <property type="term" value="F:nucleic acid binding"/>
    <property type="evidence" value="ECO:0007669"/>
    <property type="project" value="InterPro"/>
</dbReference>
<keyword evidence="1" id="KW-0479">Metal-binding</keyword>
<dbReference type="PROSITE" id="PS50158">
    <property type="entry name" value="ZF_CCHC"/>
    <property type="match status" value="1"/>
</dbReference>
<sequence>MAGEERKALGIEKFDGNNFGYWRMQIKDYLYGKKLHLPLLGEKPEMMFDRHWTHLDRQVLGVIRLTMSRSVAHNIIKKKTTTNLMKAFSGKGKLKYDDIRDLILSKRFVGEMQKKYKMLYFFQSTTPIDILGSWTQEPHFIQLHTKRLFKTYVVGNFGKVYLADDETLDVVGIREIHIKMPIGSTWKIYKVQHIPSLKRNLISIGQLDEEGDVILFIGGIWKITKGAIVVARGRNIDNLYMTLSPRERLIVVDAGNDTSLWHRRLGLMSEKGMKVLSSKGKLPQLKSVKFDLCESCILGKQRKSQGSTYRFNNLRVKIMANTPRPQMLEGQSTHRPPLFIGSDYGYWKNRMIMYIKGQDYHVWRIIANGPHIPTKTVEGATLAKLESEWNEADVRLIELNCKAMSTLYCALDPIEYNRVSGCDSAKEIWDKLEVTYEGTNQVKESKMNMLVHEYELFVMKKDENISEMSTRSLPKRWEAKMTAISEARDLKVLTLEELFGSLMTYELEMNSKVEEEEVKPKKNFALKSSHHDHDNSEEERDEEEEIALMTRNFKKFLKKKKGFGRRFPKKGENKGESSKTETPTCYKCKKQGHYKNECPQDNNSSDNEVANLCLLGYINESNISEDEHASFCPLAFNDDESATEDLCLMAHGDEVCLISKSIKDKWFLDSGCSRHMTGDKNKFTSLTLKDGGNVKFGDNSKGKIIGIASSSNQVDSSEKVKDQVDEPKDEEKALPPTNNEELPKSWNVVHSHPKELIIGEIEHGVSTRSKLKDICNNMAFLSQIEPKNINEAIEDESWILAMQEELNQFERNKVWTLAPRPKDHSVIGTKWVFRNKKDEEGIIVRNKARLVAQGYNQEEGFYTWKT</sequence>
<dbReference type="PANTHER" id="PTHR34676:SF8">
    <property type="entry name" value="TRANSMEMBRANE PROTEIN"/>
    <property type="match status" value="1"/>
</dbReference>
<dbReference type="Pfam" id="PF22936">
    <property type="entry name" value="Pol_BBD"/>
    <property type="match status" value="2"/>
</dbReference>
<dbReference type="InterPro" id="IPR054722">
    <property type="entry name" value="PolX-like_BBD"/>
</dbReference>
<dbReference type="EMBL" id="OIVN01001874">
    <property type="protein sequence ID" value="SPC98461.1"/>
    <property type="molecule type" value="Genomic_DNA"/>
</dbReference>
<gene>
    <name evidence="4" type="ORF">FSB_LOCUS26343</name>
</gene>
<evidence type="ECO:0000256" key="1">
    <source>
        <dbReference type="PROSITE-ProRule" id="PRU00047"/>
    </source>
</evidence>
<proteinExistence type="predicted"/>
<dbReference type="AlphaFoldDB" id="A0A2N9GGP6"/>
<dbReference type="InterPro" id="IPR025724">
    <property type="entry name" value="GAG-pre-integrase_dom"/>
</dbReference>
<name>A0A2N9GGP6_FAGSY</name>
<dbReference type="SMART" id="SM00343">
    <property type="entry name" value="ZnF_C2HC"/>
    <property type="match status" value="1"/>
</dbReference>